<sequence>MNQKNERIGRVQEINRFPVKSVLGESLSSAPVDSRGILGDRLWAIKNEDGKFGSGKTTRRFQQMEGLFNFKAKYEQDTPLITMPDGTEYRGDQERVNKALSELLGFPVTLAKEESISHFDEGPISIITTSALKMLSKDLGEIADSRRFRANLVIETEATGYLEDEWVDQLIQVGESVTLKIVAPLQRCIMVNNPQEELKQDARILKTLATHHAAMFGVWAKVERCGEIRVGDEAILLK</sequence>
<dbReference type="Proteomes" id="UP000077856">
    <property type="component" value="Chromosome"/>
</dbReference>
<proteinExistence type="predicted"/>
<dbReference type="InterPro" id="IPR005303">
    <property type="entry name" value="MOCOS_middle"/>
</dbReference>
<dbReference type="EMBL" id="CP015506">
    <property type="protein sequence ID" value="AND42110.1"/>
    <property type="molecule type" value="Genomic_DNA"/>
</dbReference>
<gene>
    <name evidence="2" type="ORF">A361_24170</name>
</gene>
<dbReference type="SUPFAM" id="SSF50800">
    <property type="entry name" value="PK beta-barrel domain-like"/>
    <property type="match status" value="1"/>
</dbReference>
<dbReference type="PROSITE" id="PS51340">
    <property type="entry name" value="MOSC"/>
    <property type="match status" value="1"/>
</dbReference>
<dbReference type="KEGG" id="bon:A361_24170"/>
<evidence type="ECO:0000259" key="1">
    <source>
        <dbReference type="PROSITE" id="PS51340"/>
    </source>
</evidence>
<dbReference type="RefSeq" id="WP_019383293.1">
    <property type="nucleotide sequence ID" value="NZ_CP015506.1"/>
</dbReference>
<dbReference type="Gene3D" id="2.40.33.20">
    <property type="entry name" value="PK beta-barrel domain-like"/>
    <property type="match status" value="1"/>
</dbReference>
<dbReference type="InterPro" id="IPR005302">
    <property type="entry name" value="MoCF_Sase_C"/>
</dbReference>
<dbReference type="GO" id="GO:0030151">
    <property type="term" value="F:molybdenum ion binding"/>
    <property type="evidence" value="ECO:0007669"/>
    <property type="project" value="InterPro"/>
</dbReference>
<dbReference type="STRING" id="1196031.A361_24170"/>
<feature type="domain" description="MOSC" evidence="1">
    <location>
        <begin position="93"/>
        <end position="237"/>
    </location>
</feature>
<evidence type="ECO:0000313" key="2">
    <source>
        <dbReference type="EMBL" id="AND42110.1"/>
    </source>
</evidence>
<accession>A0A160MFX0</accession>
<dbReference type="InterPro" id="IPR011037">
    <property type="entry name" value="Pyrv_Knase-like_insert_dom_sf"/>
</dbReference>
<dbReference type="Pfam" id="PF03476">
    <property type="entry name" value="MOSC_N"/>
    <property type="match status" value="1"/>
</dbReference>
<dbReference type="eggNOG" id="COG3217">
    <property type="taxonomic scope" value="Bacteria"/>
</dbReference>
<name>A0A160MFX0_9BACI</name>
<organism evidence="2 3">
    <name type="scientific">Cytobacillus oceanisediminis 2691</name>
    <dbReference type="NCBI Taxonomy" id="1196031"/>
    <lineage>
        <taxon>Bacteria</taxon>
        <taxon>Bacillati</taxon>
        <taxon>Bacillota</taxon>
        <taxon>Bacilli</taxon>
        <taxon>Bacillales</taxon>
        <taxon>Bacillaceae</taxon>
        <taxon>Cytobacillus</taxon>
    </lineage>
</organism>
<dbReference type="GO" id="GO:0030170">
    <property type="term" value="F:pyridoxal phosphate binding"/>
    <property type="evidence" value="ECO:0007669"/>
    <property type="project" value="InterPro"/>
</dbReference>
<reference evidence="2 3" key="1">
    <citation type="submission" date="2016-04" db="EMBL/GenBank/DDBJ databases">
        <title>Complete genome sequence of Bacillus oceanisediminis strain 2691.</title>
        <authorList>
            <person name="Jeong H."/>
            <person name="Kim H.J."/>
            <person name="Lee D.-W."/>
        </authorList>
    </citation>
    <scope>NUCLEOTIDE SEQUENCE [LARGE SCALE GENOMIC DNA]</scope>
    <source>
        <strain evidence="2 3">2691</strain>
    </source>
</reference>
<evidence type="ECO:0000313" key="3">
    <source>
        <dbReference type="Proteomes" id="UP000077856"/>
    </source>
</evidence>
<protein>
    <recommendedName>
        <fullName evidence="1">MOSC domain-containing protein</fullName>
    </recommendedName>
</protein>
<dbReference type="GO" id="GO:0003824">
    <property type="term" value="F:catalytic activity"/>
    <property type="evidence" value="ECO:0007669"/>
    <property type="project" value="InterPro"/>
</dbReference>
<dbReference type="AlphaFoldDB" id="A0A160MFX0"/>
<dbReference type="Pfam" id="PF03473">
    <property type="entry name" value="MOSC"/>
    <property type="match status" value="1"/>
</dbReference>